<organism evidence="2 3">
    <name type="scientific">Mycetocola lacteus</name>
    <dbReference type="NCBI Taxonomy" id="76637"/>
    <lineage>
        <taxon>Bacteria</taxon>
        <taxon>Bacillati</taxon>
        <taxon>Actinomycetota</taxon>
        <taxon>Actinomycetes</taxon>
        <taxon>Micrococcales</taxon>
        <taxon>Microbacteriaceae</taxon>
        <taxon>Mycetocola</taxon>
    </lineage>
</organism>
<feature type="domain" description="RES" evidence="1">
    <location>
        <begin position="40"/>
        <end position="178"/>
    </location>
</feature>
<dbReference type="SMART" id="SM00953">
    <property type="entry name" value="RES"/>
    <property type="match status" value="1"/>
</dbReference>
<name>A0A3L7AS98_9MICO</name>
<dbReference type="InterPro" id="IPR014914">
    <property type="entry name" value="RES_dom"/>
</dbReference>
<dbReference type="Pfam" id="PF08808">
    <property type="entry name" value="RES"/>
    <property type="match status" value="1"/>
</dbReference>
<comment type="caution">
    <text evidence="2">The sequence shown here is derived from an EMBL/GenBank/DDBJ whole genome shotgun (WGS) entry which is preliminary data.</text>
</comment>
<evidence type="ECO:0000313" key="3">
    <source>
        <dbReference type="Proteomes" id="UP000269438"/>
    </source>
</evidence>
<accession>A0A3L7AS98</accession>
<proteinExistence type="predicted"/>
<keyword evidence="3" id="KW-1185">Reference proteome</keyword>
<dbReference type="AlphaFoldDB" id="A0A3L7AS98"/>
<dbReference type="OrthoDB" id="3786493at2"/>
<evidence type="ECO:0000259" key="1">
    <source>
        <dbReference type="SMART" id="SM00953"/>
    </source>
</evidence>
<evidence type="ECO:0000313" key="2">
    <source>
        <dbReference type="EMBL" id="RLP82308.1"/>
    </source>
</evidence>
<dbReference type="EMBL" id="RCUY01000009">
    <property type="protein sequence ID" value="RLP82308.1"/>
    <property type="molecule type" value="Genomic_DNA"/>
</dbReference>
<reference evidence="2 3" key="1">
    <citation type="submission" date="2018-10" db="EMBL/GenBank/DDBJ databases">
        <authorList>
            <person name="Li J."/>
        </authorList>
    </citation>
    <scope>NUCLEOTIDE SEQUENCE [LARGE SCALE GENOMIC DNA]</scope>
    <source>
        <strain evidence="2 3">JCM 11654</strain>
    </source>
</reference>
<gene>
    <name evidence="2" type="ORF">D9V34_10995</name>
</gene>
<dbReference type="RefSeq" id="WP_121688840.1">
    <property type="nucleotide sequence ID" value="NZ_RCUY01000009.1"/>
</dbReference>
<dbReference type="Proteomes" id="UP000269438">
    <property type="component" value="Unassembled WGS sequence"/>
</dbReference>
<protein>
    <submittedName>
        <fullName evidence="2">RES domain-containing protein</fullName>
    </submittedName>
</protein>
<sequence>MEPRLVVPAPPEPFDPETIELPAGLVLFRVHAAERLATTFNPGFGAPTRFAFFGEPMVPVLYAAETEQAAIAETLLHDTPLSGGTLLPSAYRGRRLSRITTARPLRFASLLGLGLRRLGVSADQVTATPAAHYEHTVHWARAAHEAGFDGIAYMSRQCNSDRAFVLFGDRVPQALAPESELHWDFDDPAAGLPRLITFCTALGVEVVAR</sequence>